<dbReference type="EMBL" id="CASHSV030000076">
    <property type="protein sequence ID" value="CAJ2645401.1"/>
    <property type="molecule type" value="Genomic_DNA"/>
</dbReference>
<protein>
    <submittedName>
        <fullName evidence="1">Uncharacterized protein</fullName>
    </submittedName>
</protein>
<dbReference type="Proteomes" id="UP001177021">
    <property type="component" value="Unassembled WGS sequence"/>
</dbReference>
<gene>
    <name evidence="1" type="ORF">MILVUS5_LOCUS14299</name>
</gene>
<sequence length="144" mass="16324">MFLLGQFSLHQLGGPLFVLLIQIDLKNYATIPLGERACECFCFGQFSLNALDSEYVIIRIASAKLYTVPLVLSGALFPLMQWTGRAQFVVVIVQTIDEELPSFFITFLAWSIAEASETVDFTNKTLKENMQEILKWVTMLEILH</sequence>
<name>A0ACB0JM78_TRIPR</name>
<proteinExistence type="predicted"/>
<keyword evidence="2" id="KW-1185">Reference proteome</keyword>
<comment type="caution">
    <text evidence="1">The sequence shown here is derived from an EMBL/GenBank/DDBJ whole genome shotgun (WGS) entry which is preliminary data.</text>
</comment>
<accession>A0ACB0JM78</accession>
<reference evidence="1" key="1">
    <citation type="submission" date="2023-10" db="EMBL/GenBank/DDBJ databases">
        <authorList>
            <person name="Rodriguez Cubillos JULIANA M."/>
            <person name="De Vega J."/>
        </authorList>
    </citation>
    <scope>NUCLEOTIDE SEQUENCE</scope>
</reference>
<evidence type="ECO:0000313" key="1">
    <source>
        <dbReference type="EMBL" id="CAJ2645401.1"/>
    </source>
</evidence>
<evidence type="ECO:0000313" key="2">
    <source>
        <dbReference type="Proteomes" id="UP001177021"/>
    </source>
</evidence>
<organism evidence="1 2">
    <name type="scientific">Trifolium pratense</name>
    <name type="common">Red clover</name>
    <dbReference type="NCBI Taxonomy" id="57577"/>
    <lineage>
        <taxon>Eukaryota</taxon>
        <taxon>Viridiplantae</taxon>
        <taxon>Streptophyta</taxon>
        <taxon>Embryophyta</taxon>
        <taxon>Tracheophyta</taxon>
        <taxon>Spermatophyta</taxon>
        <taxon>Magnoliopsida</taxon>
        <taxon>eudicotyledons</taxon>
        <taxon>Gunneridae</taxon>
        <taxon>Pentapetalae</taxon>
        <taxon>rosids</taxon>
        <taxon>fabids</taxon>
        <taxon>Fabales</taxon>
        <taxon>Fabaceae</taxon>
        <taxon>Papilionoideae</taxon>
        <taxon>50 kb inversion clade</taxon>
        <taxon>NPAAA clade</taxon>
        <taxon>Hologalegina</taxon>
        <taxon>IRL clade</taxon>
        <taxon>Trifolieae</taxon>
        <taxon>Trifolium</taxon>
    </lineage>
</organism>